<dbReference type="InterPro" id="IPR017452">
    <property type="entry name" value="GPCR_Rhodpsn_7TM"/>
</dbReference>
<evidence type="ECO:0000256" key="6">
    <source>
        <dbReference type="ARBA" id="ARBA00022989"/>
    </source>
</evidence>
<dbReference type="PRINTS" id="PR00245">
    <property type="entry name" value="OLFACTORYR"/>
</dbReference>
<dbReference type="FunFam" id="1.20.1070.10:FF:000006">
    <property type="entry name" value="Olfactory receptor"/>
    <property type="match status" value="1"/>
</dbReference>
<reference evidence="12" key="2">
    <citation type="submission" date="2025-09" db="UniProtKB">
        <authorList>
            <consortium name="Ensembl"/>
        </authorList>
    </citation>
    <scope>IDENTIFICATION</scope>
</reference>
<organism evidence="12 13">
    <name type="scientific">Strix occidentalis caurina</name>
    <name type="common">northern spotted owl</name>
    <dbReference type="NCBI Taxonomy" id="311401"/>
    <lineage>
        <taxon>Eukaryota</taxon>
        <taxon>Metazoa</taxon>
        <taxon>Chordata</taxon>
        <taxon>Craniata</taxon>
        <taxon>Vertebrata</taxon>
        <taxon>Euteleostomi</taxon>
        <taxon>Archelosauria</taxon>
        <taxon>Archosauria</taxon>
        <taxon>Dinosauria</taxon>
        <taxon>Saurischia</taxon>
        <taxon>Theropoda</taxon>
        <taxon>Coelurosauria</taxon>
        <taxon>Aves</taxon>
        <taxon>Neognathae</taxon>
        <taxon>Neoaves</taxon>
        <taxon>Telluraves</taxon>
        <taxon>Strigiformes</taxon>
        <taxon>Strigidae</taxon>
        <taxon>Strix</taxon>
    </lineage>
</organism>
<keyword evidence="7 10" id="KW-0472">Membrane</keyword>
<dbReference type="PANTHER" id="PTHR26450">
    <property type="entry name" value="OLFACTORY RECEPTOR 56B1-RELATED"/>
    <property type="match status" value="1"/>
</dbReference>
<dbReference type="PROSITE" id="PS00237">
    <property type="entry name" value="G_PROTEIN_RECEP_F1_1"/>
    <property type="match status" value="1"/>
</dbReference>
<dbReference type="AlphaFoldDB" id="A0A8D0F6G2"/>
<dbReference type="PROSITE" id="PS50262">
    <property type="entry name" value="G_PROTEIN_RECEP_F1_2"/>
    <property type="match status" value="1"/>
</dbReference>
<keyword evidence="3 10" id="KW-0716">Sensory transduction</keyword>
<evidence type="ECO:0000256" key="3">
    <source>
        <dbReference type="ARBA" id="ARBA00022606"/>
    </source>
</evidence>
<evidence type="ECO:0000256" key="1">
    <source>
        <dbReference type="ARBA" id="ARBA00002936"/>
    </source>
</evidence>
<feature type="transmembrane region" description="Helical" evidence="10">
    <location>
        <begin position="276"/>
        <end position="295"/>
    </location>
</feature>
<keyword evidence="5 10" id="KW-0552">Olfaction</keyword>
<dbReference type="Pfam" id="PF13853">
    <property type="entry name" value="7tm_4"/>
    <property type="match status" value="1"/>
</dbReference>
<comment type="similarity">
    <text evidence="9">Belongs to the G-protein coupled receptor 1 family.</text>
</comment>
<accession>A0A8D0F6G2</accession>
<evidence type="ECO:0000256" key="5">
    <source>
        <dbReference type="ARBA" id="ARBA00022725"/>
    </source>
</evidence>
<evidence type="ECO:0000313" key="13">
    <source>
        <dbReference type="Proteomes" id="UP000694551"/>
    </source>
</evidence>
<feature type="transmembrane region" description="Helical" evidence="10">
    <location>
        <begin position="176"/>
        <end position="203"/>
    </location>
</feature>
<protein>
    <recommendedName>
        <fullName evidence="10">Olfactory receptor</fullName>
    </recommendedName>
</protein>
<comment type="function">
    <text evidence="1">Odorant receptor.</text>
</comment>
<evidence type="ECO:0000256" key="4">
    <source>
        <dbReference type="ARBA" id="ARBA00022692"/>
    </source>
</evidence>
<evidence type="ECO:0000256" key="2">
    <source>
        <dbReference type="ARBA" id="ARBA00004141"/>
    </source>
</evidence>
<evidence type="ECO:0000313" key="12">
    <source>
        <dbReference type="Ensembl" id="ENSSOCP00000009795.1"/>
    </source>
</evidence>
<sequence>MGRGILPVAGVHSSARSSSFLYLSMSSLPAQQQGLMSYSNHSSPSSFILTGIPGLEDAQFWIAFPFCTVYFIAVLGNITLLLVIRIDPSLHLPMFYFLSMLAAIDLVLTTSTMPKLLSIFWFHSHEINFEGCVAQMFFIHSFSMVESGVLLTMAFDRYLAICKPLRYSTILTGPTIAKLGLTAAVRGIAIATPATCMVANLSYCGPRVIHHSYCEHMSVVKLACGDTRPNSIYGITVATVVVGSDSILIAVSYMLILREVVGLSSREARLKSFGTCGSHIGVILLFYMPGLFSFYTQRWGRSIPVHVHILMADLYLLVPPMLNPLIYGMRTKAIRERVLSLLWQKGNKPSPSLM</sequence>
<evidence type="ECO:0000259" key="11">
    <source>
        <dbReference type="PROSITE" id="PS50262"/>
    </source>
</evidence>
<dbReference type="Ensembl" id="ENSSOCT00000010044.1">
    <property type="protein sequence ID" value="ENSSOCP00000009795.1"/>
    <property type="gene ID" value="ENSSOCG00000007468.1"/>
</dbReference>
<proteinExistence type="inferred from homology"/>
<keyword evidence="10" id="KW-1003">Cell membrane</keyword>
<evidence type="ECO:0000256" key="10">
    <source>
        <dbReference type="RuleBase" id="RU363047"/>
    </source>
</evidence>
<keyword evidence="6 10" id="KW-1133">Transmembrane helix</keyword>
<comment type="subcellular location">
    <subcellularLocation>
        <location evidence="10">Cell membrane</location>
        <topology evidence="10">Multi-pass membrane protein</topology>
    </subcellularLocation>
    <subcellularLocation>
        <location evidence="2">Membrane</location>
        <topology evidence="2">Multi-pass membrane protein</topology>
    </subcellularLocation>
</comment>
<dbReference type="InterPro" id="IPR000725">
    <property type="entry name" value="Olfact_rcpt"/>
</dbReference>
<dbReference type="GO" id="GO:0005886">
    <property type="term" value="C:plasma membrane"/>
    <property type="evidence" value="ECO:0007669"/>
    <property type="project" value="UniProtKB-SubCell"/>
</dbReference>
<dbReference type="PRINTS" id="PR00237">
    <property type="entry name" value="GPCRRHODOPSN"/>
</dbReference>
<keyword evidence="8 9" id="KW-0807">Transducer</keyword>
<evidence type="ECO:0000256" key="8">
    <source>
        <dbReference type="ARBA" id="ARBA00023224"/>
    </source>
</evidence>
<keyword evidence="13" id="KW-1185">Reference proteome</keyword>
<feature type="transmembrane region" description="Helical" evidence="10">
    <location>
        <begin position="133"/>
        <end position="155"/>
    </location>
</feature>
<dbReference type="Proteomes" id="UP000694551">
    <property type="component" value="Unplaced"/>
</dbReference>
<keyword evidence="9" id="KW-0675">Receptor</keyword>
<feature type="transmembrane region" description="Helical" evidence="10">
    <location>
        <begin position="232"/>
        <end position="256"/>
    </location>
</feature>
<dbReference type="PANTHER" id="PTHR26450:SF179">
    <property type="entry name" value="OLFACTORY RECEPTOR"/>
    <property type="match status" value="1"/>
</dbReference>
<dbReference type="SUPFAM" id="SSF81321">
    <property type="entry name" value="Family A G protein-coupled receptor-like"/>
    <property type="match status" value="1"/>
</dbReference>
<evidence type="ECO:0000256" key="9">
    <source>
        <dbReference type="RuleBase" id="RU000688"/>
    </source>
</evidence>
<dbReference type="GO" id="GO:0004930">
    <property type="term" value="F:G protein-coupled receptor activity"/>
    <property type="evidence" value="ECO:0007669"/>
    <property type="project" value="UniProtKB-KW"/>
</dbReference>
<feature type="domain" description="G-protein coupled receptors family 1 profile" evidence="11">
    <location>
        <begin position="76"/>
        <end position="327"/>
    </location>
</feature>
<reference evidence="12" key="1">
    <citation type="submission" date="2025-08" db="UniProtKB">
        <authorList>
            <consortium name="Ensembl"/>
        </authorList>
    </citation>
    <scope>IDENTIFICATION</scope>
</reference>
<feature type="transmembrane region" description="Helical" evidence="10">
    <location>
        <begin position="307"/>
        <end position="327"/>
    </location>
</feature>
<dbReference type="Gene3D" id="1.20.1070.10">
    <property type="entry name" value="Rhodopsin 7-helix transmembrane proteins"/>
    <property type="match status" value="1"/>
</dbReference>
<name>A0A8D0F6G2_STROC</name>
<feature type="transmembrane region" description="Helical" evidence="10">
    <location>
        <begin position="60"/>
        <end position="83"/>
    </location>
</feature>
<evidence type="ECO:0000256" key="7">
    <source>
        <dbReference type="ARBA" id="ARBA00023136"/>
    </source>
</evidence>
<feature type="transmembrane region" description="Helical" evidence="10">
    <location>
        <begin position="95"/>
        <end position="113"/>
    </location>
</feature>
<dbReference type="InterPro" id="IPR050402">
    <property type="entry name" value="OR51/52/56-like"/>
</dbReference>
<dbReference type="GO" id="GO:0004984">
    <property type="term" value="F:olfactory receptor activity"/>
    <property type="evidence" value="ECO:0007669"/>
    <property type="project" value="InterPro"/>
</dbReference>
<dbReference type="CDD" id="cd15950">
    <property type="entry name" value="7tmA_OR52I-like"/>
    <property type="match status" value="1"/>
</dbReference>
<keyword evidence="9" id="KW-0297">G-protein coupled receptor</keyword>
<dbReference type="InterPro" id="IPR000276">
    <property type="entry name" value="GPCR_Rhodpsn"/>
</dbReference>
<keyword evidence="4 9" id="KW-0812">Transmembrane</keyword>